<reference evidence="5 6" key="1">
    <citation type="submission" date="2016-10" db="EMBL/GenBank/DDBJ databases">
        <authorList>
            <person name="de Groot N.N."/>
        </authorList>
    </citation>
    <scope>NUCLEOTIDE SEQUENCE [LARGE SCALE GENOMIC DNA]</scope>
    <source>
        <strain evidence="5 6">SR12</strain>
    </source>
</reference>
<dbReference type="PANTHER" id="PTHR42756:SF1">
    <property type="entry name" value="TRANSCRIPTIONAL REPRESSOR OF EMRAB OPERON"/>
    <property type="match status" value="1"/>
</dbReference>
<keyword evidence="2" id="KW-0238">DNA-binding</keyword>
<dbReference type="PROSITE" id="PS50995">
    <property type="entry name" value="HTH_MARR_2"/>
    <property type="match status" value="1"/>
</dbReference>
<evidence type="ECO:0000256" key="2">
    <source>
        <dbReference type="ARBA" id="ARBA00023125"/>
    </source>
</evidence>
<keyword evidence="6" id="KW-1185">Reference proteome</keyword>
<gene>
    <name evidence="5" type="ORF">SAMN04515656_12524</name>
</gene>
<evidence type="ECO:0000256" key="1">
    <source>
        <dbReference type="ARBA" id="ARBA00023015"/>
    </source>
</evidence>
<evidence type="ECO:0000256" key="3">
    <source>
        <dbReference type="ARBA" id="ARBA00023163"/>
    </source>
</evidence>
<dbReference type="SMART" id="SM00347">
    <property type="entry name" value="HTH_MARR"/>
    <property type="match status" value="1"/>
</dbReference>
<dbReference type="InterPro" id="IPR036388">
    <property type="entry name" value="WH-like_DNA-bd_sf"/>
</dbReference>
<keyword evidence="3" id="KW-0804">Transcription</keyword>
<proteinExistence type="predicted"/>
<evidence type="ECO:0000313" key="5">
    <source>
        <dbReference type="EMBL" id="SEA73046.1"/>
    </source>
</evidence>
<sequence length="141" mass="15829">MNTKNALKLFVALNRTCSTLANADQENIRHYGLSRSAFSVLELLYHKGPQTVQDIGKKVLLTSGSMTYVVNKLVEKGFVHRNICESDRRVTYVGLTSSGTDFMKGIFPEHEQHIAKMFSALSDEQMVMLTETLQQISTSIK</sequence>
<dbReference type="InterPro" id="IPR023187">
    <property type="entry name" value="Tscrpt_reg_MarR-type_CS"/>
</dbReference>
<accession>A0A1H4DKG6</accession>
<dbReference type="Proteomes" id="UP000199394">
    <property type="component" value="Unassembled WGS sequence"/>
</dbReference>
<dbReference type="RefSeq" id="WP_207647836.1">
    <property type="nucleotide sequence ID" value="NZ_FNRK01000025.1"/>
</dbReference>
<dbReference type="Pfam" id="PF01047">
    <property type="entry name" value="MarR"/>
    <property type="match status" value="1"/>
</dbReference>
<dbReference type="PRINTS" id="PR00598">
    <property type="entry name" value="HTHMARR"/>
</dbReference>
<feature type="domain" description="HTH marR-type" evidence="4">
    <location>
        <begin position="6"/>
        <end position="138"/>
    </location>
</feature>
<dbReference type="Gene3D" id="1.10.10.10">
    <property type="entry name" value="Winged helix-like DNA-binding domain superfamily/Winged helix DNA-binding domain"/>
    <property type="match status" value="1"/>
</dbReference>
<dbReference type="InterPro" id="IPR036390">
    <property type="entry name" value="WH_DNA-bd_sf"/>
</dbReference>
<dbReference type="AlphaFoldDB" id="A0A1H4DKG6"/>
<name>A0A1H4DKG6_9FIRM</name>
<evidence type="ECO:0000313" key="6">
    <source>
        <dbReference type="Proteomes" id="UP000199394"/>
    </source>
</evidence>
<dbReference type="STRING" id="81409.SAMN04515656_12524"/>
<dbReference type="SUPFAM" id="SSF46785">
    <property type="entry name" value="Winged helix' DNA-binding domain"/>
    <property type="match status" value="1"/>
</dbReference>
<keyword evidence="1" id="KW-0805">Transcription regulation</keyword>
<dbReference type="EMBL" id="FNRK01000025">
    <property type="protein sequence ID" value="SEA73046.1"/>
    <property type="molecule type" value="Genomic_DNA"/>
</dbReference>
<organism evidence="5 6">
    <name type="scientific">Eubacterium aggregans</name>
    <dbReference type="NCBI Taxonomy" id="81409"/>
    <lineage>
        <taxon>Bacteria</taxon>
        <taxon>Bacillati</taxon>
        <taxon>Bacillota</taxon>
        <taxon>Clostridia</taxon>
        <taxon>Eubacteriales</taxon>
        <taxon>Eubacteriaceae</taxon>
        <taxon>Eubacterium</taxon>
    </lineage>
</organism>
<dbReference type="GO" id="GO:0003700">
    <property type="term" value="F:DNA-binding transcription factor activity"/>
    <property type="evidence" value="ECO:0007669"/>
    <property type="project" value="InterPro"/>
</dbReference>
<dbReference type="InterPro" id="IPR000835">
    <property type="entry name" value="HTH_MarR-typ"/>
</dbReference>
<evidence type="ECO:0000259" key="4">
    <source>
        <dbReference type="PROSITE" id="PS50995"/>
    </source>
</evidence>
<protein>
    <submittedName>
        <fullName evidence="5">MarR family transcriptional regulator, 2-MHQ and catechol-resistance regulon repressor</fullName>
    </submittedName>
</protein>
<dbReference type="GO" id="GO:0003677">
    <property type="term" value="F:DNA binding"/>
    <property type="evidence" value="ECO:0007669"/>
    <property type="project" value="UniProtKB-KW"/>
</dbReference>
<dbReference type="PANTHER" id="PTHR42756">
    <property type="entry name" value="TRANSCRIPTIONAL REGULATOR, MARR"/>
    <property type="match status" value="1"/>
</dbReference>
<dbReference type="PROSITE" id="PS01117">
    <property type="entry name" value="HTH_MARR_1"/>
    <property type="match status" value="1"/>
</dbReference>